<dbReference type="SUPFAM" id="SSF49464">
    <property type="entry name" value="Carboxypeptidase regulatory domain-like"/>
    <property type="match status" value="1"/>
</dbReference>
<protein>
    <recommendedName>
        <fullName evidence="4">TonB-dependent receptor</fullName>
    </recommendedName>
</protein>
<keyword evidence="1" id="KW-0732">Signal</keyword>
<dbReference type="InterPro" id="IPR008969">
    <property type="entry name" value="CarboxyPept-like_regulatory"/>
</dbReference>
<dbReference type="SUPFAM" id="SSF56935">
    <property type="entry name" value="Porins"/>
    <property type="match status" value="1"/>
</dbReference>
<gene>
    <name evidence="2" type="ORF">PRLR5076_22950</name>
</gene>
<dbReference type="Proteomes" id="UP000825483">
    <property type="component" value="Unassembled WGS sequence"/>
</dbReference>
<proteinExistence type="predicted"/>
<keyword evidence="3" id="KW-1185">Reference proteome</keyword>
<dbReference type="AlphaFoldDB" id="A0A9R1CB86"/>
<feature type="chain" id="PRO_5040188533" description="TonB-dependent receptor" evidence="1">
    <location>
        <begin position="19"/>
        <end position="769"/>
    </location>
</feature>
<evidence type="ECO:0008006" key="4">
    <source>
        <dbReference type="Google" id="ProtNLM"/>
    </source>
</evidence>
<sequence>MRKLLCLLLLITSIVCYGQSNDSIVTIRGQVVDRTGASLPYVNISVKGNHATNGNELQSKNNGLFSFHVKKSDEGHCSAAFSYIGFKTKTVALHPVKDINLGCIVLDEDTMELEGVEVKGNLVFHDKEKSSYLPSVRQKKTAYNAFGLLYNLMIPELKIDRRTKSIRTQDDRNVAQCINGHEATPLEIKSLRARDIIRIDYYPKATGKFANYDAVVDYIVKVVDEGGYINATGSMSFLTPAEGLDVNVKYHKKNWDLYSYVGANYADNNKYHLDGQEDVETQQLNFTKLTSTDHYKNKANNQYVALQGIYQDDKNYLNIVGGLSRTNNYKQDEFNRTVYMLTPGTYEKRDSSVRPSRGLMPYAQLTYEVNLPKKVYLLFYGTYSFIHNNYDRRYHESDSDPIINNAKEDGHLSQLYVRGTKKFGNYGDLTVGYILRNDRYKDDYSGSVDYSRKYMSTSHLVWARLGSAVGKKIYAQLKASLKFIHTSINEYRDNQTTFSPELYLGYNIDNTTRLTLENNIGYLVPNNALRSEFEQKISNYEILRGNVDLKNYIYYNPVLTLSKNFNIINMSASVGSMIYSHSVQDVYFGEGDKLVHTFKKGDRYVQSKAEIAMTGYLLNRSLQIMGTLSYLAMNTNDDFRKSINNWTYGFNAMYMIGNFSVSSFFMSRIKSSDVMSSLYAENPATYGLSMSYNKGNWYLSLDYNNPFRRNPLSRGYLNSNCYKKSMKLRDSSFCQSISLKVNYNFDFGHKKVEHNEVRVDKNISNSILK</sequence>
<accession>A0A9R1CB86</accession>
<feature type="signal peptide" evidence="1">
    <location>
        <begin position="1"/>
        <end position="18"/>
    </location>
</feature>
<evidence type="ECO:0000256" key="1">
    <source>
        <dbReference type="SAM" id="SignalP"/>
    </source>
</evidence>
<evidence type="ECO:0000313" key="2">
    <source>
        <dbReference type="EMBL" id="GJG59444.1"/>
    </source>
</evidence>
<evidence type="ECO:0000313" key="3">
    <source>
        <dbReference type="Proteomes" id="UP000825483"/>
    </source>
</evidence>
<organism evidence="2 3">
    <name type="scientific">Prevotella lacticifex</name>
    <dbReference type="NCBI Taxonomy" id="2854755"/>
    <lineage>
        <taxon>Bacteria</taxon>
        <taxon>Pseudomonadati</taxon>
        <taxon>Bacteroidota</taxon>
        <taxon>Bacteroidia</taxon>
        <taxon>Bacteroidales</taxon>
        <taxon>Prevotellaceae</taxon>
        <taxon>Prevotella</taxon>
    </lineage>
</organism>
<name>A0A9R1CB86_9BACT</name>
<dbReference type="EMBL" id="BPUB01000002">
    <property type="protein sequence ID" value="GJG59444.1"/>
    <property type="molecule type" value="Genomic_DNA"/>
</dbReference>
<dbReference type="RefSeq" id="WP_223928748.1">
    <property type="nucleotide sequence ID" value="NZ_BPTU01000002.1"/>
</dbReference>
<dbReference type="GeneID" id="72466515"/>
<reference evidence="2" key="1">
    <citation type="journal article" date="2022" name="Int. J. Syst. Evol. Microbiol.">
        <title>Prevotella lacticifex sp. nov., isolated from the rumen of cows.</title>
        <authorList>
            <person name="Shinkai T."/>
            <person name="Ikeyama N."/>
            <person name="Kumagai M."/>
            <person name="Ohmori H."/>
            <person name="Sakamoto M."/>
            <person name="Ohkuma M."/>
            <person name="Mitsumori M."/>
        </authorList>
    </citation>
    <scope>NUCLEOTIDE SEQUENCE</scope>
    <source>
        <strain evidence="2">R5076</strain>
    </source>
</reference>
<comment type="caution">
    <text evidence="2">The sequence shown here is derived from an EMBL/GenBank/DDBJ whole genome shotgun (WGS) entry which is preliminary data.</text>
</comment>